<dbReference type="GO" id="GO:0071973">
    <property type="term" value="P:bacterial-type flagellum-dependent cell motility"/>
    <property type="evidence" value="ECO:0007669"/>
    <property type="project" value="TreeGrafter"/>
</dbReference>
<dbReference type="KEGG" id="sat:SYN_02805"/>
<gene>
    <name evidence="10" type="ORF">SYN_02805</name>
</gene>
<evidence type="ECO:0000256" key="5">
    <source>
        <dbReference type="ARBA" id="ARBA00023143"/>
    </source>
</evidence>
<dbReference type="STRING" id="56780.SYN_02805"/>
<evidence type="ECO:0000256" key="2">
    <source>
        <dbReference type="ARBA" id="ARBA00009764"/>
    </source>
</evidence>
<dbReference type="AlphaFoldDB" id="Q2LT38"/>
<dbReference type="Proteomes" id="UP000001933">
    <property type="component" value="Chromosome"/>
</dbReference>
<name>Q2LT38_SYNAS</name>
<accession>Q2LT38</accession>
<comment type="subcellular location">
    <subcellularLocation>
        <location evidence="1">Bacterial flagellum</location>
    </subcellularLocation>
</comment>
<protein>
    <recommendedName>
        <fullName evidence="7">Filament cap protein</fullName>
    </recommendedName>
    <alternativeName>
        <fullName evidence="6">Flagellar cap protein</fullName>
    </alternativeName>
</protein>
<keyword evidence="10" id="KW-0282">Flagellum</keyword>
<reference evidence="10 11" key="1">
    <citation type="journal article" date="2007" name="Proc. Natl. Acad. Sci. U.S.A.">
        <title>The genome of Syntrophus aciditrophicus: life at the thermodynamic limit of microbial growth.</title>
        <authorList>
            <person name="McInerney M.J."/>
            <person name="Rohlin L."/>
            <person name="Mouttaki H."/>
            <person name="Kim U."/>
            <person name="Krupp R.S."/>
            <person name="Rios-Hernandez L."/>
            <person name="Sieber J."/>
            <person name="Struchtemeyer C.G."/>
            <person name="Bhattacharyya A."/>
            <person name="Campbell J.W."/>
            <person name="Gunsalus R.P."/>
        </authorList>
    </citation>
    <scope>NUCLEOTIDE SEQUENCE [LARGE SCALE GENOMIC DNA]</scope>
    <source>
        <strain evidence="10 11">SB</strain>
    </source>
</reference>
<dbReference type="GO" id="GO:0009424">
    <property type="term" value="C:bacterial-type flagellum hook"/>
    <property type="evidence" value="ECO:0007669"/>
    <property type="project" value="InterPro"/>
</dbReference>
<sequence>MSSSTNLISGLASGFDWRSMIDQFMKIEHRGVDRITSKKTEASNKLTEWQSFNAKLLALRTSAENLKDYDDFSIFSTSMTTDSSTVKAADLLSVTTSSSASPGTYNIIVKNKATAEKLASRYFSSITDSMGSSYSGNILINGRAVTISESDDLVDIRDKINNLNSGNNATGVTASIVNYGVAGYRLTLTSKATGAAGISLLNASGNDILGNLGFTEKSALSQVIKNSITGGAQSDRFTSTNLAIADLLGLNAGESGTSLIIKDANGDNSNEISINLATNDLNDICVAINNNKGAANISASVIFEKIDGTTYYRLQIDGINSTSPFSDQNNIFQALGLIKSGVGDVLGISGSEEMTSSGMAISTTIKLCDIDGYLAYTAGDHIDFTGKNIAAGDVNGTFNISADSTVQDLLDAIESAYSASAGDVTATITGTGNIQIVDNTTGESFLNVTLTSTVADGTLNFGTFGAAGTLMKRQLVAGADASIEIDGVTVTSSDNSIDDVIAGVTINLLKADEATTVTLDVGQDIDGTMEKINAFVSSYNAVASYIYQQQSYDNQSKETGGILFGDGTLSSVKMDVSSLIIESVWGVSSEFATLGLAGINLDNEGNLCVDTDVLKGYLQTNFNDIRNLFCANGTTSNGNLQYIGCSKDTESGNYSINITQAATQSSSTSNSAVAAILGSDETLTITEGGKTASIVMTSSMTLSDIVNAVNSELDEVYTQTLAGSEVFYADAAKTTLITASTNWNSIYDSSGSSANLANGDVISFSGTSRSGASVSGSYSISDVSQDTVQDFLNALEQAFSNNVTASIDSSGALKITDKTTGNSQLAVSFDCSQAHSLSFGSVDTSNSGGQQGRYVINITASMDSSNHLVLTHNSYGSQSCFTISETADLLWTGAQTVDNGLDVSGTINGEAATGSGQTLTGDDGESDVGLVIKYTGSSTGEIGTVKLTLGLAEAFNRTLYNITDSIDGYVSYKQKSLQNTISDYTTQIEEIGKVLERKQETMINRFVAMEALISKFQNQSNWLLGQLSAAESGWR</sequence>
<evidence type="ECO:0000256" key="6">
    <source>
        <dbReference type="ARBA" id="ARBA00033074"/>
    </source>
</evidence>
<evidence type="ECO:0000259" key="9">
    <source>
        <dbReference type="Pfam" id="PF07195"/>
    </source>
</evidence>
<keyword evidence="4" id="KW-0175">Coiled coil</keyword>
<dbReference type="InParanoid" id="Q2LT38"/>
<feature type="domain" description="Flagellar hook-associated protein 2 C-terminal" evidence="9">
    <location>
        <begin position="945"/>
        <end position="1017"/>
    </location>
</feature>
<dbReference type="PANTHER" id="PTHR30288:SF0">
    <property type="entry name" value="FLAGELLAR HOOK-ASSOCIATED PROTEIN 2"/>
    <property type="match status" value="1"/>
</dbReference>
<comment type="subunit">
    <text evidence="3">Homopentamer.</text>
</comment>
<dbReference type="Pfam" id="PF02465">
    <property type="entry name" value="FliD_N"/>
    <property type="match status" value="1"/>
</dbReference>
<evidence type="ECO:0000313" key="10">
    <source>
        <dbReference type="EMBL" id="ABC77244.1"/>
    </source>
</evidence>
<evidence type="ECO:0000256" key="7">
    <source>
        <dbReference type="ARBA" id="ARBA00033192"/>
    </source>
</evidence>
<keyword evidence="5" id="KW-0975">Bacterial flagellum</keyword>
<proteinExistence type="inferred from homology"/>
<organism evidence="10 11">
    <name type="scientific">Syntrophus aciditrophicus (strain SB)</name>
    <dbReference type="NCBI Taxonomy" id="56780"/>
    <lineage>
        <taxon>Bacteria</taxon>
        <taxon>Pseudomonadati</taxon>
        <taxon>Thermodesulfobacteriota</taxon>
        <taxon>Syntrophia</taxon>
        <taxon>Syntrophales</taxon>
        <taxon>Syntrophaceae</taxon>
        <taxon>Syntrophus</taxon>
    </lineage>
</organism>
<dbReference type="EMBL" id="CP000252">
    <property type="protein sequence ID" value="ABC77244.1"/>
    <property type="molecule type" value="Genomic_DNA"/>
</dbReference>
<dbReference type="RefSeq" id="WP_011417273.1">
    <property type="nucleotide sequence ID" value="NC_007759.1"/>
</dbReference>
<dbReference type="InterPro" id="IPR040026">
    <property type="entry name" value="FliD"/>
</dbReference>
<dbReference type="Pfam" id="PF07195">
    <property type="entry name" value="FliD_C"/>
    <property type="match status" value="2"/>
</dbReference>
<dbReference type="GO" id="GO:0009421">
    <property type="term" value="C:bacterial-type flagellum filament cap"/>
    <property type="evidence" value="ECO:0007669"/>
    <property type="project" value="InterPro"/>
</dbReference>
<dbReference type="GO" id="GO:0007155">
    <property type="term" value="P:cell adhesion"/>
    <property type="evidence" value="ECO:0007669"/>
    <property type="project" value="InterPro"/>
</dbReference>
<dbReference type="eggNOG" id="COG1345">
    <property type="taxonomic scope" value="Bacteria"/>
</dbReference>
<feature type="domain" description="Flagellar hook-associated protein 2 N-terminal" evidence="8">
    <location>
        <begin position="13"/>
        <end position="115"/>
    </location>
</feature>
<comment type="similarity">
    <text evidence="2">Belongs to the FliD family.</text>
</comment>
<dbReference type="HOGENOM" id="CLU_297848_0_0_7"/>
<dbReference type="OrthoDB" id="9810816at2"/>
<keyword evidence="10" id="KW-0966">Cell projection</keyword>
<evidence type="ECO:0000259" key="8">
    <source>
        <dbReference type="Pfam" id="PF02465"/>
    </source>
</evidence>
<keyword evidence="10" id="KW-0969">Cilium</keyword>
<keyword evidence="11" id="KW-1185">Reference proteome</keyword>
<evidence type="ECO:0000256" key="1">
    <source>
        <dbReference type="ARBA" id="ARBA00004365"/>
    </source>
</evidence>
<evidence type="ECO:0000313" key="11">
    <source>
        <dbReference type="Proteomes" id="UP000001933"/>
    </source>
</evidence>
<dbReference type="InterPro" id="IPR010810">
    <property type="entry name" value="Flagellin_hook_IN_motif"/>
</dbReference>
<dbReference type="Pfam" id="PF07196">
    <property type="entry name" value="Flagellin_IN"/>
    <property type="match status" value="1"/>
</dbReference>
<dbReference type="InterPro" id="IPR010809">
    <property type="entry name" value="FliD_C"/>
</dbReference>
<dbReference type="PANTHER" id="PTHR30288">
    <property type="entry name" value="FLAGELLAR CAP/ASSEMBLY PROTEIN FLID"/>
    <property type="match status" value="1"/>
</dbReference>
<feature type="domain" description="Flagellar hook-associated protein 2 C-terminal" evidence="9">
    <location>
        <begin position="478"/>
        <end position="637"/>
    </location>
</feature>
<dbReference type="InterPro" id="IPR003481">
    <property type="entry name" value="FliD_N"/>
</dbReference>
<evidence type="ECO:0000256" key="3">
    <source>
        <dbReference type="ARBA" id="ARBA00011255"/>
    </source>
</evidence>
<evidence type="ECO:0000256" key="4">
    <source>
        <dbReference type="ARBA" id="ARBA00023054"/>
    </source>
</evidence>